<evidence type="ECO:0000256" key="3">
    <source>
        <dbReference type="SAM" id="MobiDB-lite"/>
    </source>
</evidence>
<sequence>MSAAYEDKLKPRRREKDVETRREEILDTATELFAEHGFSDAMTQELANRLGIGKGTIYRCFPSKRDLFLAAADRVMQMMSAQVEAYIAGVEDGLQRIARAILAFLTFFAEHPEYVELLIQERAQFKDRTRPTYIEHRQAHGMKWRQVYAGLTIDGRFREISPQQISDVIGNLIYGTMFSNYFAGQAKPVAEQARDILDVVFRGILTDAERARLADVDLLDGAPPLPRVAKSTGVRAADGGRAKS</sequence>
<proteinExistence type="predicted"/>
<evidence type="ECO:0000256" key="2">
    <source>
        <dbReference type="PROSITE-ProRule" id="PRU00335"/>
    </source>
</evidence>
<dbReference type="Gene3D" id="1.10.357.10">
    <property type="entry name" value="Tetracycline Repressor, domain 2"/>
    <property type="match status" value="1"/>
</dbReference>
<dbReference type="InterPro" id="IPR001647">
    <property type="entry name" value="HTH_TetR"/>
</dbReference>
<feature type="DNA-binding region" description="H-T-H motif" evidence="2">
    <location>
        <begin position="42"/>
        <end position="61"/>
    </location>
</feature>
<keyword evidence="1 2" id="KW-0238">DNA-binding</keyword>
<feature type="region of interest" description="Disordered" evidence="3">
    <location>
        <begin position="1"/>
        <end position="21"/>
    </location>
</feature>
<comment type="caution">
    <text evidence="5">The sequence shown here is derived from an EMBL/GenBank/DDBJ whole genome shotgun (WGS) entry which is preliminary data.</text>
</comment>
<protein>
    <submittedName>
        <fullName evidence="5">TetR/AcrR family transcriptional regulator</fullName>
    </submittedName>
</protein>
<dbReference type="PANTHER" id="PTHR30055">
    <property type="entry name" value="HTH-TYPE TRANSCRIPTIONAL REGULATOR RUTR"/>
    <property type="match status" value="1"/>
</dbReference>
<accession>A0ABT6FGK9</accession>
<dbReference type="PANTHER" id="PTHR30055:SF226">
    <property type="entry name" value="HTH-TYPE TRANSCRIPTIONAL REGULATOR PKSA"/>
    <property type="match status" value="1"/>
</dbReference>
<dbReference type="RefSeq" id="WP_277863001.1">
    <property type="nucleotide sequence ID" value="NZ_JARRAG010000002.1"/>
</dbReference>
<dbReference type="SUPFAM" id="SSF46689">
    <property type="entry name" value="Homeodomain-like"/>
    <property type="match status" value="1"/>
</dbReference>
<dbReference type="PROSITE" id="PS50977">
    <property type="entry name" value="HTH_TETR_2"/>
    <property type="match status" value="1"/>
</dbReference>
<evidence type="ECO:0000313" key="6">
    <source>
        <dbReference type="Proteomes" id="UP001216907"/>
    </source>
</evidence>
<evidence type="ECO:0000313" key="5">
    <source>
        <dbReference type="EMBL" id="MDG3006708.1"/>
    </source>
</evidence>
<organism evidence="5 6">
    <name type="scientific">Paludisphaera mucosa</name>
    <dbReference type="NCBI Taxonomy" id="3030827"/>
    <lineage>
        <taxon>Bacteria</taxon>
        <taxon>Pseudomonadati</taxon>
        <taxon>Planctomycetota</taxon>
        <taxon>Planctomycetia</taxon>
        <taxon>Isosphaerales</taxon>
        <taxon>Isosphaeraceae</taxon>
        <taxon>Paludisphaera</taxon>
    </lineage>
</organism>
<reference evidence="5 6" key="1">
    <citation type="submission" date="2023-03" db="EMBL/GenBank/DDBJ databases">
        <title>Paludisphaera mucosa sp. nov. a novel planctomycete from northern fen.</title>
        <authorList>
            <person name="Ivanova A."/>
        </authorList>
    </citation>
    <scope>NUCLEOTIDE SEQUENCE [LARGE SCALE GENOMIC DNA]</scope>
    <source>
        <strain evidence="5 6">Pla2</strain>
    </source>
</reference>
<gene>
    <name evidence="5" type="ORF">PZE19_23310</name>
</gene>
<evidence type="ECO:0000256" key="1">
    <source>
        <dbReference type="ARBA" id="ARBA00023125"/>
    </source>
</evidence>
<dbReference type="PRINTS" id="PR00455">
    <property type="entry name" value="HTHTETR"/>
</dbReference>
<dbReference type="InterPro" id="IPR009057">
    <property type="entry name" value="Homeodomain-like_sf"/>
</dbReference>
<name>A0ABT6FGK9_9BACT</name>
<evidence type="ECO:0000259" key="4">
    <source>
        <dbReference type="PROSITE" id="PS50977"/>
    </source>
</evidence>
<dbReference type="InterPro" id="IPR050109">
    <property type="entry name" value="HTH-type_TetR-like_transc_reg"/>
</dbReference>
<keyword evidence="6" id="KW-1185">Reference proteome</keyword>
<dbReference type="EMBL" id="JARRAG010000002">
    <property type="protein sequence ID" value="MDG3006708.1"/>
    <property type="molecule type" value="Genomic_DNA"/>
</dbReference>
<dbReference type="Pfam" id="PF00440">
    <property type="entry name" value="TetR_N"/>
    <property type="match status" value="1"/>
</dbReference>
<feature type="domain" description="HTH tetR-type" evidence="4">
    <location>
        <begin position="19"/>
        <end position="79"/>
    </location>
</feature>
<dbReference type="Gene3D" id="1.10.10.60">
    <property type="entry name" value="Homeodomain-like"/>
    <property type="match status" value="1"/>
</dbReference>
<dbReference type="Proteomes" id="UP001216907">
    <property type="component" value="Unassembled WGS sequence"/>
</dbReference>
<dbReference type="SUPFAM" id="SSF48498">
    <property type="entry name" value="Tetracyclin repressor-like, C-terminal domain"/>
    <property type="match status" value="1"/>
</dbReference>
<dbReference type="InterPro" id="IPR036271">
    <property type="entry name" value="Tet_transcr_reg_TetR-rel_C_sf"/>
</dbReference>